<sequence length="100" mass="11763">MDDIQEVFQILLNTVKDSPTEQLFLSILQHLLLIRNDYDARPQYYKLIDEVVSQIILHKNGADPDFKCRHVNIDIEGLIDHFIDKKKVETSELKSRELIK</sequence>
<feature type="non-terminal residue" evidence="2">
    <location>
        <position position="100"/>
    </location>
</feature>
<evidence type="ECO:0000259" key="1">
    <source>
        <dbReference type="Pfam" id="PF06367"/>
    </source>
</evidence>
<gene>
    <name evidence="2" type="ORF">SPARVUS_LOCUS7274200</name>
</gene>
<dbReference type="SUPFAM" id="SSF48371">
    <property type="entry name" value="ARM repeat"/>
    <property type="match status" value="1"/>
</dbReference>
<evidence type="ECO:0000313" key="3">
    <source>
        <dbReference type="Proteomes" id="UP001162483"/>
    </source>
</evidence>
<accession>A0ABN9DGC1</accession>
<comment type="caution">
    <text evidence="2">The sequence shown here is derived from an EMBL/GenBank/DDBJ whole genome shotgun (WGS) entry which is preliminary data.</text>
</comment>
<dbReference type="Gene3D" id="1.10.238.150">
    <property type="entry name" value="Formin, FH3 diaphanous domain"/>
    <property type="match status" value="1"/>
</dbReference>
<dbReference type="EMBL" id="CATNWA010014420">
    <property type="protein sequence ID" value="CAI9571646.1"/>
    <property type="molecule type" value="Genomic_DNA"/>
</dbReference>
<dbReference type="InterPro" id="IPR016024">
    <property type="entry name" value="ARM-type_fold"/>
</dbReference>
<keyword evidence="3" id="KW-1185">Reference proteome</keyword>
<protein>
    <recommendedName>
        <fullName evidence="1">Formin FH3 domain-containing protein</fullName>
    </recommendedName>
</protein>
<dbReference type="InterPro" id="IPR010472">
    <property type="entry name" value="FH3_dom"/>
</dbReference>
<feature type="domain" description="Formin FH3" evidence="1">
    <location>
        <begin position="1"/>
        <end position="73"/>
    </location>
</feature>
<dbReference type="Proteomes" id="UP001162483">
    <property type="component" value="Unassembled WGS sequence"/>
</dbReference>
<proteinExistence type="predicted"/>
<name>A0ABN9DGC1_9NEOB</name>
<dbReference type="Pfam" id="PF06367">
    <property type="entry name" value="Drf_FH3"/>
    <property type="match status" value="1"/>
</dbReference>
<dbReference type="InterPro" id="IPR051412">
    <property type="entry name" value="Formin_Homology_Diaphanous_sf"/>
</dbReference>
<reference evidence="2" key="1">
    <citation type="submission" date="2023-05" db="EMBL/GenBank/DDBJ databases">
        <authorList>
            <person name="Stuckert A."/>
        </authorList>
    </citation>
    <scope>NUCLEOTIDE SEQUENCE</scope>
</reference>
<organism evidence="2 3">
    <name type="scientific">Staurois parvus</name>
    <dbReference type="NCBI Taxonomy" id="386267"/>
    <lineage>
        <taxon>Eukaryota</taxon>
        <taxon>Metazoa</taxon>
        <taxon>Chordata</taxon>
        <taxon>Craniata</taxon>
        <taxon>Vertebrata</taxon>
        <taxon>Euteleostomi</taxon>
        <taxon>Amphibia</taxon>
        <taxon>Batrachia</taxon>
        <taxon>Anura</taxon>
        <taxon>Neobatrachia</taxon>
        <taxon>Ranoidea</taxon>
        <taxon>Ranidae</taxon>
        <taxon>Staurois</taxon>
    </lineage>
</organism>
<evidence type="ECO:0000313" key="2">
    <source>
        <dbReference type="EMBL" id="CAI9571646.1"/>
    </source>
</evidence>
<dbReference type="PANTHER" id="PTHR45691">
    <property type="entry name" value="PROTEIN DIAPHANOUS"/>
    <property type="match status" value="1"/>
</dbReference>
<dbReference type="PANTHER" id="PTHR45691:SF4">
    <property type="entry name" value="PROTEIN DIAPHANOUS HOMOLOG 1"/>
    <property type="match status" value="1"/>
</dbReference>